<name>A0ACA9R3K9_9GLOM</name>
<evidence type="ECO:0000313" key="2">
    <source>
        <dbReference type="Proteomes" id="UP000789366"/>
    </source>
</evidence>
<comment type="caution">
    <text evidence="1">The sequence shown here is derived from an EMBL/GenBank/DDBJ whole genome shotgun (WGS) entry which is preliminary data.</text>
</comment>
<proteinExistence type="predicted"/>
<feature type="non-terminal residue" evidence="1">
    <location>
        <position position="1"/>
    </location>
</feature>
<dbReference type="EMBL" id="CAJVPW010056816">
    <property type="protein sequence ID" value="CAG8775515.1"/>
    <property type="molecule type" value="Genomic_DNA"/>
</dbReference>
<accession>A0ACA9R3K9</accession>
<keyword evidence="2" id="KW-1185">Reference proteome</keyword>
<sequence length="93" mass="10331">NINVNLEAQELQEPLQNNSVESSISATSIESSTLTNATRYQYKVLLQNNSSSSHRQCSRSSSFHQQCSPSPSSHRQCLPSIHQQCSCSPSSYR</sequence>
<gene>
    <name evidence="1" type="ORF">SPELUC_LOCUS16040</name>
</gene>
<evidence type="ECO:0000313" key="1">
    <source>
        <dbReference type="EMBL" id="CAG8775515.1"/>
    </source>
</evidence>
<reference evidence="1" key="1">
    <citation type="submission" date="2021-06" db="EMBL/GenBank/DDBJ databases">
        <authorList>
            <person name="Kallberg Y."/>
            <person name="Tangrot J."/>
            <person name="Rosling A."/>
        </authorList>
    </citation>
    <scope>NUCLEOTIDE SEQUENCE</scope>
    <source>
        <strain evidence="1">28 12/20/2015</strain>
    </source>
</reference>
<protein>
    <submittedName>
        <fullName evidence="1">1772_t:CDS:1</fullName>
    </submittedName>
</protein>
<dbReference type="Proteomes" id="UP000789366">
    <property type="component" value="Unassembled WGS sequence"/>
</dbReference>
<organism evidence="1 2">
    <name type="scientific">Cetraspora pellucida</name>
    <dbReference type="NCBI Taxonomy" id="1433469"/>
    <lineage>
        <taxon>Eukaryota</taxon>
        <taxon>Fungi</taxon>
        <taxon>Fungi incertae sedis</taxon>
        <taxon>Mucoromycota</taxon>
        <taxon>Glomeromycotina</taxon>
        <taxon>Glomeromycetes</taxon>
        <taxon>Diversisporales</taxon>
        <taxon>Gigasporaceae</taxon>
        <taxon>Cetraspora</taxon>
    </lineage>
</organism>